<protein>
    <submittedName>
        <fullName evidence="1">Uncharacterized protein</fullName>
    </submittedName>
</protein>
<evidence type="ECO:0000313" key="2">
    <source>
        <dbReference type="Proteomes" id="UP001153331"/>
    </source>
</evidence>
<proteinExistence type="predicted"/>
<dbReference type="EMBL" id="JAPHNI010000304">
    <property type="protein sequence ID" value="KAJ8112701.1"/>
    <property type="molecule type" value="Genomic_DNA"/>
</dbReference>
<keyword evidence="2" id="KW-1185">Reference proteome</keyword>
<sequence length="409" mass="44810">MPIIAPSMPPLIARAHSDTSATSTSSSSEQSSEIATSCSQQLSTEYAGCCVCAVRHYLNASHVVDKRDLSRFVDWKRRGLVSIATLSDYDNAIYLCAANHAAFNAERPGLVIVPTFLDFFLEQERRWQSAIQTCFYRSPVSAAMYAEHCAAQRSTVTQGLYTAYQVMDYKKKDVVEPPVEFQWHGDPGAILVKVQRFLTVGMSGTPRVPHTQDLKAIWTKLWDLRILCEEGDDAWAAMKERVAANKTLDGLRPGLSGLSHSNGKDSPDSGEPPARNAPTSAPPPGSAGMDDEQDHSAPTAFATLKRKRATFDCLEEIAKDAVHVEFTRKCIKLAPSAPNQHQEPSPTQHQQRKPVQLPPEPCCWGGPASSTEVTVQYWNAVFGHAYSTADCFATPSNTATSDHTTVRAL</sequence>
<name>A0ACC2IC36_9PLEO</name>
<reference evidence="1" key="1">
    <citation type="submission" date="2022-11" db="EMBL/GenBank/DDBJ databases">
        <title>Genome Sequence of Boeremia exigua.</title>
        <authorList>
            <person name="Buettner E."/>
        </authorList>
    </citation>
    <scope>NUCLEOTIDE SEQUENCE</scope>
    <source>
        <strain evidence="1">CU02</strain>
    </source>
</reference>
<comment type="caution">
    <text evidence="1">The sequence shown here is derived from an EMBL/GenBank/DDBJ whole genome shotgun (WGS) entry which is preliminary data.</text>
</comment>
<accession>A0ACC2IC36</accession>
<organism evidence="1 2">
    <name type="scientific">Boeremia exigua</name>
    <dbReference type="NCBI Taxonomy" id="749465"/>
    <lineage>
        <taxon>Eukaryota</taxon>
        <taxon>Fungi</taxon>
        <taxon>Dikarya</taxon>
        <taxon>Ascomycota</taxon>
        <taxon>Pezizomycotina</taxon>
        <taxon>Dothideomycetes</taxon>
        <taxon>Pleosporomycetidae</taxon>
        <taxon>Pleosporales</taxon>
        <taxon>Pleosporineae</taxon>
        <taxon>Didymellaceae</taxon>
        <taxon>Boeremia</taxon>
    </lineage>
</organism>
<gene>
    <name evidence="1" type="ORF">OPT61_g4993</name>
</gene>
<evidence type="ECO:0000313" key="1">
    <source>
        <dbReference type="EMBL" id="KAJ8112701.1"/>
    </source>
</evidence>
<dbReference type="Proteomes" id="UP001153331">
    <property type="component" value="Unassembled WGS sequence"/>
</dbReference>